<evidence type="ECO:0000313" key="2">
    <source>
        <dbReference type="Proteomes" id="UP000823862"/>
    </source>
</evidence>
<dbReference type="Proteomes" id="UP000823862">
    <property type="component" value="Unassembled WGS sequence"/>
</dbReference>
<reference evidence="1" key="2">
    <citation type="submission" date="2021-04" db="EMBL/GenBank/DDBJ databases">
        <authorList>
            <person name="Gilroy R."/>
        </authorList>
    </citation>
    <scope>NUCLEOTIDE SEQUENCE</scope>
    <source>
        <strain evidence="1">ChiHjej12B11-9795</strain>
    </source>
</reference>
<protein>
    <submittedName>
        <fullName evidence="1">HpaII family restriction endonuclease</fullName>
        <ecNumber evidence="1">3.1.21.-</ecNumber>
    </submittedName>
</protein>
<proteinExistence type="predicted"/>
<gene>
    <name evidence="1" type="ORF">H9950_05030</name>
</gene>
<dbReference type="AlphaFoldDB" id="A0A9D2HW57"/>
<keyword evidence="1" id="KW-0378">Hydrolase</keyword>
<reference evidence="1" key="1">
    <citation type="journal article" date="2021" name="PeerJ">
        <title>Extensive microbial diversity within the chicken gut microbiome revealed by metagenomics and culture.</title>
        <authorList>
            <person name="Gilroy R."/>
            <person name="Ravi A."/>
            <person name="Getino M."/>
            <person name="Pursley I."/>
            <person name="Horton D.L."/>
            <person name="Alikhan N.F."/>
            <person name="Baker D."/>
            <person name="Gharbi K."/>
            <person name="Hall N."/>
            <person name="Watson M."/>
            <person name="Adriaenssens E.M."/>
            <person name="Foster-Nyarko E."/>
            <person name="Jarju S."/>
            <person name="Secka A."/>
            <person name="Antonio M."/>
            <person name="Oren A."/>
            <person name="Chaudhuri R.R."/>
            <person name="La Ragione R."/>
            <person name="Hildebrand F."/>
            <person name="Pallen M.J."/>
        </authorList>
    </citation>
    <scope>NUCLEOTIDE SEQUENCE</scope>
    <source>
        <strain evidence="1">ChiHjej12B11-9795</strain>
    </source>
</reference>
<organism evidence="1 2">
    <name type="scientific">Candidatus Bacteroides avicola</name>
    <dbReference type="NCBI Taxonomy" id="2838468"/>
    <lineage>
        <taxon>Bacteria</taxon>
        <taxon>Pseudomonadati</taxon>
        <taxon>Bacteroidota</taxon>
        <taxon>Bacteroidia</taxon>
        <taxon>Bacteroidales</taxon>
        <taxon>Bacteroidaceae</taxon>
        <taxon>Bacteroides</taxon>
    </lineage>
</organism>
<accession>A0A9D2HW57</accession>
<dbReference type="GO" id="GO:0004519">
    <property type="term" value="F:endonuclease activity"/>
    <property type="evidence" value="ECO:0007669"/>
    <property type="project" value="UniProtKB-KW"/>
</dbReference>
<dbReference type="EC" id="3.1.21.-" evidence="1"/>
<dbReference type="GO" id="GO:0016787">
    <property type="term" value="F:hydrolase activity"/>
    <property type="evidence" value="ECO:0007669"/>
    <property type="project" value="UniProtKB-KW"/>
</dbReference>
<dbReference type="Pfam" id="PF09561">
    <property type="entry name" value="RE_HpaII"/>
    <property type="match status" value="1"/>
</dbReference>
<keyword evidence="1" id="KW-0255">Endonuclease</keyword>
<dbReference type="EMBL" id="DWZI01000028">
    <property type="protein sequence ID" value="HJA85544.1"/>
    <property type="molecule type" value="Genomic_DNA"/>
</dbReference>
<evidence type="ECO:0000313" key="1">
    <source>
        <dbReference type="EMBL" id="HJA85544.1"/>
    </source>
</evidence>
<dbReference type="InterPro" id="IPR019062">
    <property type="entry name" value="Restrct_endonuc_II_HpaII"/>
</dbReference>
<sequence>MAFQTTKREAGELYAFFRLLAQGEATFGTAQAEPGTAWPIALIEREEHDGLRRYYIEHTDIRLVSGEKEKDGFFRPLPGGEVCFPRADFRAAADLLLGLLRESGDKITVPDALESFLDAVCIYDLEAYTEDRTDLRIAFWHPDAPLSGFVVRCRLSPMNPLLDGGRMANLKLEQTGVKFASPTVNKINALPEGPNEVAERMLMIERLGGILKYSDVADRVFRGNLLMIDLHFPRMLCEMVRLMHIEGITRTPELVERIKQINPLKIKDELIQKHGFYEYKMKQFLLALALGMRPAKLFKGIDSAVEGILLVDGDGQVLAYHQSCRQVLADFLYQNSRFEKGPLEKNKYGFLERENGTYYFKLNAKIGLVKR</sequence>
<keyword evidence="1" id="KW-0540">Nuclease</keyword>
<name>A0A9D2HW57_9BACE</name>
<comment type="caution">
    <text evidence="1">The sequence shown here is derived from an EMBL/GenBank/DDBJ whole genome shotgun (WGS) entry which is preliminary data.</text>
</comment>